<accession>A0A834A6P8</accession>
<feature type="compositionally biased region" description="Low complexity" evidence="1">
    <location>
        <begin position="1"/>
        <end position="14"/>
    </location>
</feature>
<name>A0A834A6P8_9CHIR</name>
<gene>
    <name evidence="2" type="ORF">HJG60_010800</name>
</gene>
<evidence type="ECO:0000313" key="2">
    <source>
        <dbReference type="EMBL" id="KAF6109527.1"/>
    </source>
</evidence>
<evidence type="ECO:0000256" key="1">
    <source>
        <dbReference type="SAM" id="MobiDB-lite"/>
    </source>
</evidence>
<dbReference type="Proteomes" id="UP000664940">
    <property type="component" value="Unassembled WGS sequence"/>
</dbReference>
<sequence length="129" mass="13759">MAAWGGRAGATRGTKGPPRAPRLGLTLETPPQRRGQDGAHCHLASTPALHARLQHWPRVAPLPGVGIGTTSLFLLPRRSVTFHRLSRVLGLKDGPEVVGGRPTSLSSSLLAFLPLLEGGRRGEAYFFLV</sequence>
<organism evidence="2 3">
    <name type="scientific">Phyllostomus discolor</name>
    <name type="common">pale spear-nosed bat</name>
    <dbReference type="NCBI Taxonomy" id="89673"/>
    <lineage>
        <taxon>Eukaryota</taxon>
        <taxon>Metazoa</taxon>
        <taxon>Chordata</taxon>
        <taxon>Craniata</taxon>
        <taxon>Vertebrata</taxon>
        <taxon>Euteleostomi</taxon>
        <taxon>Mammalia</taxon>
        <taxon>Eutheria</taxon>
        <taxon>Laurasiatheria</taxon>
        <taxon>Chiroptera</taxon>
        <taxon>Yangochiroptera</taxon>
        <taxon>Phyllostomidae</taxon>
        <taxon>Phyllostominae</taxon>
        <taxon>Phyllostomus</taxon>
    </lineage>
</organism>
<reference evidence="2 3" key="1">
    <citation type="journal article" date="2020" name="Nature">
        <title>Six reference-quality genomes reveal evolution of bat adaptations.</title>
        <authorList>
            <person name="Jebb D."/>
            <person name="Huang Z."/>
            <person name="Pippel M."/>
            <person name="Hughes G.M."/>
            <person name="Lavrichenko K."/>
            <person name="Devanna P."/>
            <person name="Winkler S."/>
            <person name="Jermiin L.S."/>
            <person name="Skirmuntt E.C."/>
            <person name="Katzourakis A."/>
            <person name="Burkitt-Gray L."/>
            <person name="Ray D.A."/>
            <person name="Sullivan K.A.M."/>
            <person name="Roscito J.G."/>
            <person name="Kirilenko B.M."/>
            <person name="Davalos L.M."/>
            <person name="Corthals A.P."/>
            <person name="Power M.L."/>
            <person name="Jones G."/>
            <person name="Ransome R.D."/>
            <person name="Dechmann D.K.N."/>
            <person name="Locatelli A.G."/>
            <person name="Puechmaille S.J."/>
            <person name="Fedrigo O."/>
            <person name="Jarvis E.D."/>
            <person name="Hiller M."/>
            <person name="Vernes S.C."/>
            <person name="Myers E.W."/>
            <person name="Teeling E.C."/>
        </authorList>
    </citation>
    <scope>NUCLEOTIDE SEQUENCE [LARGE SCALE GENOMIC DNA]</scope>
    <source>
        <strain evidence="2">Bat1K_MPI-CBG_1</strain>
    </source>
</reference>
<comment type="caution">
    <text evidence="2">The sequence shown here is derived from an EMBL/GenBank/DDBJ whole genome shotgun (WGS) entry which is preliminary data.</text>
</comment>
<dbReference type="AlphaFoldDB" id="A0A834A6P8"/>
<proteinExistence type="predicted"/>
<dbReference type="EMBL" id="JABVXQ010000005">
    <property type="protein sequence ID" value="KAF6109527.1"/>
    <property type="molecule type" value="Genomic_DNA"/>
</dbReference>
<protein>
    <submittedName>
        <fullName evidence="2">Uncharacterized protein</fullName>
    </submittedName>
</protein>
<evidence type="ECO:0000313" key="3">
    <source>
        <dbReference type="Proteomes" id="UP000664940"/>
    </source>
</evidence>
<feature type="region of interest" description="Disordered" evidence="1">
    <location>
        <begin position="1"/>
        <end position="40"/>
    </location>
</feature>